<dbReference type="PANTHER" id="PTHR43390:SF1">
    <property type="entry name" value="CHLOROPLAST PROCESSING PEPTIDASE"/>
    <property type="match status" value="1"/>
</dbReference>
<dbReference type="PANTHER" id="PTHR43390">
    <property type="entry name" value="SIGNAL PEPTIDASE I"/>
    <property type="match status" value="1"/>
</dbReference>
<dbReference type="InterPro" id="IPR019533">
    <property type="entry name" value="Peptidase_S26"/>
</dbReference>
<comment type="catalytic activity">
    <reaction evidence="1 6">
        <text>Cleavage of hydrophobic, N-terminal signal or leader sequences from secreted and periplasmic proteins.</text>
        <dbReference type="EC" id="3.4.21.89"/>
    </reaction>
</comment>
<keyword evidence="6" id="KW-0645">Protease</keyword>
<protein>
    <recommendedName>
        <fullName evidence="3 6">Signal peptidase I</fullName>
        <ecNumber evidence="3 6">3.4.21.89</ecNumber>
    </recommendedName>
</protein>
<keyword evidence="6" id="KW-0472">Membrane</keyword>
<evidence type="ECO:0000256" key="5">
    <source>
        <dbReference type="PIRSR" id="PIRSR600223-1"/>
    </source>
</evidence>
<proteinExistence type="inferred from homology"/>
<dbReference type="GO" id="GO:0009003">
    <property type="term" value="F:signal peptidase activity"/>
    <property type="evidence" value="ECO:0007669"/>
    <property type="project" value="UniProtKB-EC"/>
</dbReference>
<dbReference type="EMBL" id="CP041186">
    <property type="protein sequence ID" value="QDG54971.1"/>
    <property type="molecule type" value="Genomic_DNA"/>
</dbReference>
<evidence type="ECO:0000256" key="3">
    <source>
        <dbReference type="ARBA" id="ARBA00013208"/>
    </source>
</evidence>
<dbReference type="GO" id="GO:0004252">
    <property type="term" value="F:serine-type endopeptidase activity"/>
    <property type="evidence" value="ECO:0007669"/>
    <property type="project" value="InterPro"/>
</dbReference>
<feature type="transmembrane region" description="Helical" evidence="6">
    <location>
        <begin position="20"/>
        <end position="39"/>
    </location>
</feature>
<dbReference type="Proteomes" id="UP000315995">
    <property type="component" value="Chromosome"/>
</dbReference>
<feature type="active site" evidence="5">
    <location>
        <position position="48"/>
    </location>
</feature>
<organism evidence="8 9">
    <name type="scientific">Persicimonas caeni</name>
    <dbReference type="NCBI Taxonomy" id="2292766"/>
    <lineage>
        <taxon>Bacteria</taxon>
        <taxon>Deltaproteobacteria</taxon>
        <taxon>Bradymonadales</taxon>
        <taxon>Bradymonadaceae</taxon>
        <taxon>Persicimonas</taxon>
    </lineage>
</organism>
<dbReference type="EC" id="3.4.21.89" evidence="3 6"/>
<dbReference type="Pfam" id="PF10502">
    <property type="entry name" value="Peptidase_S26"/>
    <property type="match status" value="1"/>
</dbReference>
<comment type="subcellular location">
    <subcellularLocation>
        <location evidence="6">Membrane</location>
        <topology evidence="6">Single-pass type II membrane protein</topology>
    </subcellularLocation>
</comment>
<evidence type="ECO:0000259" key="7">
    <source>
        <dbReference type="Pfam" id="PF10502"/>
    </source>
</evidence>
<dbReference type="CDD" id="cd06530">
    <property type="entry name" value="S26_SPase_I"/>
    <property type="match status" value="1"/>
</dbReference>
<accession>A0A4Y6Q301</accession>
<evidence type="ECO:0000256" key="1">
    <source>
        <dbReference type="ARBA" id="ARBA00000677"/>
    </source>
</evidence>
<dbReference type="PROSITE" id="PS00761">
    <property type="entry name" value="SPASE_I_3"/>
    <property type="match status" value="1"/>
</dbReference>
<evidence type="ECO:0000313" key="9">
    <source>
        <dbReference type="Proteomes" id="UP000315995"/>
    </source>
</evidence>
<reference evidence="8 9" key="1">
    <citation type="submission" date="2019-06" db="EMBL/GenBank/DDBJ databases">
        <title>Persicimonas caeni gen. nov., sp. nov., a predatory bacterium isolated from solar saltern.</title>
        <authorList>
            <person name="Wang S."/>
        </authorList>
    </citation>
    <scope>NUCLEOTIDE SEQUENCE [LARGE SCALE GENOMIC DNA]</scope>
    <source>
        <strain evidence="8 9">YN101</strain>
    </source>
</reference>
<sequence length="251" mass="28641">MSPWLDKQLEGKEKTVLREYAESIGLAILFALILRGFVLEAFKIPTGSMIPTLLVGDHLFVNKFIYGIRVPFTETYLTRFEQPDRGEVIVFKFPGAEARQYLAKQPASRRECIDTASLVEEKDFIKRIVGIEGDTVELRDNQLIINGEPVERTFVSKESTGNYLFPHQVSEVEELNGHEYTIQYSGKHENFGPIKVKKDHVFVMGDNRDNSSDGRCWGQVPVENIKGRAMIIWLSLGPDSIRWDRLGQVIH</sequence>
<name>A0A4Y6Q301_PERCE</name>
<keyword evidence="6" id="KW-1133">Transmembrane helix</keyword>
<dbReference type="PRINTS" id="PR00727">
    <property type="entry name" value="LEADERPTASE"/>
</dbReference>
<dbReference type="NCBIfam" id="TIGR02227">
    <property type="entry name" value="sigpep_I_bact"/>
    <property type="match status" value="1"/>
</dbReference>
<keyword evidence="4 6" id="KW-0378">Hydrolase</keyword>
<evidence type="ECO:0000313" key="8">
    <source>
        <dbReference type="EMBL" id="QDG54971.1"/>
    </source>
</evidence>
<dbReference type="AlphaFoldDB" id="A0A4Y6Q301"/>
<dbReference type="InterPro" id="IPR019758">
    <property type="entry name" value="Pept_S26A_signal_pept_1_CS"/>
</dbReference>
<keyword evidence="6" id="KW-0812">Transmembrane</keyword>
<evidence type="ECO:0000256" key="6">
    <source>
        <dbReference type="RuleBase" id="RU362042"/>
    </source>
</evidence>
<comment type="similarity">
    <text evidence="2 6">Belongs to the peptidase S26 family.</text>
</comment>
<feature type="active site" evidence="5">
    <location>
        <position position="126"/>
    </location>
</feature>
<gene>
    <name evidence="8" type="primary">lepB</name>
    <name evidence="8" type="ORF">FIV42_27345</name>
</gene>
<dbReference type="GO" id="GO:0006465">
    <property type="term" value="P:signal peptide processing"/>
    <property type="evidence" value="ECO:0007669"/>
    <property type="project" value="InterPro"/>
</dbReference>
<keyword evidence="9" id="KW-1185">Reference proteome</keyword>
<dbReference type="SUPFAM" id="SSF51306">
    <property type="entry name" value="LexA/Signal peptidase"/>
    <property type="match status" value="1"/>
</dbReference>
<dbReference type="InterPro" id="IPR036286">
    <property type="entry name" value="LexA/Signal_pep-like_sf"/>
</dbReference>
<evidence type="ECO:0000256" key="2">
    <source>
        <dbReference type="ARBA" id="ARBA00009370"/>
    </source>
</evidence>
<feature type="domain" description="Peptidase S26" evidence="7">
    <location>
        <begin position="18"/>
        <end position="233"/>
    </location>
</feature>
<dbReference type="OrthoDB" id="9815782at2"/>
<dbReference type="GO" id="GO:0016020">
    <property type="term" value="C:membrane"/>
    <property type="evidence" value="ECO:0007669"/>
    <property type="project" value="UniProtKB-SubCell"/>
</dbReference>
<dbReference type="Gene3D" id="2.10.109.10">
    <property type="entry name" value="Umud Fragment, subunit A"/>
    <property type="match status" value="1"/>
</dbReference>
<dbReference type="InterPro" id="IPR000223">
    <property type="entry name" value="Pept_S26A_signal_pept_1"/>
</dbReference>
<evidence type="ECO:0000256" key="4">
    <source>
        <dbReference type="ARBA" id="ARBA00022801"/>
    </source>
</evidence>
<accession>A0A5B8YHW3</accession>